<evidence type="ECO:0000313" key="2">
    <source>
        <dbReference type="EMBL" id="GJT38916.1"/>
    </source>
</evidence>
<accession>A0ABQ5DI70</accession>
<dbReference type="Proteomes" id="UP001151760">
    <property type="component" value="Unassembled WGS sequence"/>
</dbReference>
<dbReference type="EMBL" id="BQNB010015343">
    <property type="protein sequence ID" value="GJT38916.1"/>
    <property type="molecule type" value="Genomic_DNA"/>
</dbReference>
<name>A0ABQ5DI70_9ASTR</name>
<comment type="caution">
    <text evidence="2">The sequence shown here is derived from an EMBL/GenBank/DDBJ whole genome shotgun (WGS) entry which is preliminary data.</text>
</comment>
<feature type="compositionally biased region" description="Acidic residues" evidence="1">
    <location>
        <begin position="92"/>
        <end position="101"/>
    </location>
</feature>
<evidence type="ECO:0000256" key="1">
    <source>
        <dbReference type="SAM" id="MobiDB-lite"/>
    </source>
</evidence>
<reference evidence="2" key="2">
    <citation type="submission" date="2022-01" db="EMBL/GenBank/DDBJ databases">
        <authorList>
            <person name="Yamashiro T."/>
            <person name="Shiraishi A."/>
            <person name="Satake H."/>
            <person name="Nakayama K."/>
        </authorList>
    </citation>
    <scope>NUCLEOTIDE SEQUENCE</scope>
</reference>
<protein>
    <submittedName>
        <fullName evidence="2">Uncharacterized protein</fullName>
    </submittedName>
</protein>
<keyword evidence="3" id="KW-1185">Reference proteome</keyword>
<feature type="region of interest" description="Disordered" evidence="1">
    <location>
        <begin position="78"/>
        <end position="108"/>
    </location>
</feature>
<organism evidence="2 3">
    <name type="scientific">Tanacetum coccineum</name>
    <dbReference type="NCBI Taxonomy" id="301880"/>
    <lineage>
        <taxon>Eukaryota</taxon>
        <taxon>Viridiplantae</taxon>
        <taxon>Streptophyta</taxon>
        <taxon>Embryophyta</taxon>
        <taxon>Tracheophyta</taxon>
        <taxon>Spermatophyta</taxon>
        <taxon>Magnoliopsida</taxon>
        <taxon>eudicotyledons</taxon>
        <taxon>Gunneridae</taxon>
        <taxon>Pentapetalae</taxon>
        <taxon>asterids</taxon>
        <taxon>campanulids</taxon>
        <taxon>Asterales</taxon>
        <taxon>Asteraceae</taxon>
        <taxon>Asteroideae</taxon>
        <taxon>Anthemideae</taxon>
        <taxon>Anthemidinae</taxon>
        <taxon>Tanacetum</taxon>
    </lineage>
</organism>
<sequence>MQRIYGGLAINMETSLTLSFRIEDLNQVVLANEGFETIKIKYMGEYWVMLVFQSEELKNKFRENEALGWIPDFVEDEEDEIDSDSGIGKDDIEADNDENLNYEDIGKK</sequence>
<evidence type="ECO:0000313" key="3">
    <source>
        <dbReference type="Proteomes" id="UP001151760"/>
    </source>
</evidence>
<proteinExistence type="predicted"/>
<gene>
    <name evidence="2" type="ORF">Tco_0938781</name>
</gene>
<reference evidence="2" key="1">
    <citation type="journal article" date="2022" name="Int. J. Mol. Sci.">
        <title>Draft Genome of Tanacetum Coccineum: Genomic Comparison of Closely Related Tanacetum-Family Plants.</title>
        <authorList>
            <person name="Yamashiro T."/>
            <person name="Shiraishi A."/>
            <person name="Nakayama K."/>
            <person name="Satake H."/>
        </authorList>
    </citation>
    <scope>NUCLEOTIDE SEQUENCE</scope>
</reference>